<dbReference type="AlphaFoldDB" id="A0A7X0P8N8"/>
<evidence type="ECO:0000313" key="1">
    <source>
        <dbReference type="EMBL" id="MBB6557328.1"/>
    </source>
</evidence>
<protein>
    <recommendedName>
        <fullName evidence="3">SsgA family sporulation/cell division regulator</fullName>
    </recommendedName>
</protein>
<organism evidence="1 2">
    <name type="scientific">Nonomuraea rubra</name>
    <dbReference type="NCBI Taxonomy" id="46180"/>
    <lineage>
        <taxon>Bacteria</taxon>
        <taxon>Bacillati</taxon>
        <taxon>Actinomycetota</taxon>
        <taxon>Actinomycetes</taxon>
        <taxon>Streptosporangiales</taxon>
        <taxon>Streptosporangiaceae</taxon>
        <taxon>Nonomuraea</taxon>
    </lineage>
</organism>
<dbReference type="Gene3D" id="2.30.31.20">
    <property type="entry name" value="Sporulation-specific cell division protein SsgB"/>
    <property type="match status" value="1"/>
</dbReference>
<keyword evidence="2" id="KW-1185">Reference proteome</keyword>
<sequence>MSTNRTDQTTELGCYLPMWDEANDEFHNGWLTYRTDDPFFVRLEIEDWPLTVAAPRIVLLDGLNGRAECLSKPDRTALRVQPSSDGAYVLLGITQGDLLLAVFRTPADVLARHLVGMHELVPEQEEMTWIDWDTVIASLMQA</sequence>
<dbReference type="EMBL" id="JACHMI010000002">
    <property type="protein sequence ID" value="MBB6557328.1"/>
    <property type="molecule type" value="Genomic_DNA"/>
</dbReference>
<accession>A0A7X0P8N8</accession>
<proteinExistence type="predicted"/>
<evidence type="ECO:0000313" key="2">
    <source>
        <dbReference type="Proteomes" id="UP000565579"/>
    </source>
</evidence>
<name>A0A7X0P8N8_9ACTN</name>
<evidence type="ECO:0008006" key="3">
    <source>
        <dbReference type="Google" id="ProtNLM"/>
    </source>
</evidence>
<dbReference type="Proteomes" id="UP000565579">
    <property type="component" value="Unassembled WGS sequence"/>
</dbReference>
<reference evidence="1 2" key="1">
    <citation type="submission" date="2020-08" db="EMBL/GenBank/DDBJ databases">
        <title>Sequencing the genomes of 1000 actinobacteria strains.</title>
        <authorList>
            <person name="Klenk H.-P."/>
        </authorList>
    </citation>
    <scope>NUCLEOTIDE SEQUENCE [LARGE SCALE GENOMIC DNA]</scope>
    <source>
        <strain evidence="1 2">DSM 43768</strain>
    </source>
</reference>
<gene>
    <name evidence="1" type="ORF">HD593_012218</name>
</gene>
<dbReference type="RefSeq" id="WP_185112910.1">
    <property type="nucleotide sequence ID" value="NZ_JACHMI010000002.1"/>
</dbReference>
<comment type="caution">
    <text evidence="1">The sequence shown here is derived from an EMBL/GenBank/DDBJ whole genome shotgun (WGS) entry which is preliminary data.</text>
</comment>
<dbReference type="InterPro" id="IPR038658">
    <property type="entry name" value="SsgB_sf"/>
</dbReference>